<protein>
    <submittedName>
        <fullName evidence="1">Uncharacterized protein</fullName>
    </submittedName>
</protein>
<sequence>MIKLCFVFTVNSDAGYGRMPLPVNFEEYSDMKEYFSHYYNVSFNYLRDKDQVDYLVLPNPFFSFDNEHNLPIIKVPAKLFMAKDFEGIKTCIDHYFAINQER</sequence>
<dbReference type="Proteomes" id="UP001249240">
    <property type="component" value="Unassembled WGS sequence"/>
</dbReference>
<dbReference type="AlphaFoldDB" id="A0AAW8T1J2"/>
<proteinExistence type="predicted"/>
<comment type="caution">
    <text evidence="1">The sequence shown here is derived from an EMBL/GenBank/DDBJ whole genome shotgun (WGS) entry which is preliminary data.</text>
</comment>
<gene>
    <name evidence="1" type="ORF">P7D78_16710</name>
</gene>
<evidence type="ECO:0000313" key="1">
    <source>
        <dbReference type="EMBL" id="MDT2539777.1"/>
    </source>
</evidence>
<reference evidence="1" key="1">
    <citation type="submission" date="2023-03" db="EMBL/GenBank/DDBJ databases">
        <authorList>
            <person name="Shen W."/>
            <person name="Cai J."/>
        </authorList>
    </citation>
    <scope>NUCLEOTIDE SEQUENCE</scope>
    <source>
        <strain evidence="1">B646-2</strain>
    </source>
</reference>
<dbReference type="EMBL" id="JARPXM010000021">
    <property type="protein sequence ID" value="MDT2539777.1"/>
    <property type="molecule type" value="Genomic_DNA"/>
</dbReference>
<evidence type="ECO:0000313" key="2">
    <source>
        <dbReference type="Proteomes" id="UP001249240"/>
    </source>
</evidence>
<name>A0AAW8T1J2_9ENTE</name>
<organism evidence="1 2">
    <name type="scientific">Enterococcus raffinosus</name>
    <dbReference type="NCBI Taxonomy" id="71452"/>
    <lineage>
        <taxon>Bacteria</taxon>
        <taxon>Bacillati</taxon>
        <taxon>Bacillota</taxon>
        <taxon>Bacilli</taxon>
        <taxon>Lactobacillales</taxon>
        <taxon>Enterococcaceae</taxon>
        <taxon>Enterococcus</taxon>
    </lineage>
</organism>
<dbReference type="RefSeq" id="WP_261660908.1">
    <property type="nucleotide sequence ID" value="NZ_CAUFJU010000009.1"/>
</dbReference>
<accession>A0AAW8T1J2</accession>